<evidence type="ECO:0000313" key="2">
    <source>
        <dbReference type="Proteomes" id="UP000315751"/>
    </source>
</evidence>
<proteinExistence type="predicted"/>
<dbReference type="InterPro" id="IPR047324">
    <property type="entry name" value="LbH_gamma_CA-like"/>
</dbReference>
<keyword evidence="1" id="KW-0808">Transferase</keyword>
<organism evidence="1 2">
    <name type="scientific">Nitrospirillum amazonense</name>
    <dbReference type="NCBI Taxonomy" id="28077"/>
    <lineage>
        <taxon>Bacteria</taxon>
        <taxon>Pseudomonadati</taxon>
        <taxon>Pseudomonadota</taxon>
        <taxon>Alphaproteobacteria</taxon>
        <taxon>Rhodospirillales</taxon>
        <taxon>Azospirillaceae</taxon>
        <taxon>Nitrospirillum</taxon>
    </lineage>
</organism>
<dbReference type="SUPFAM" id="SSF51161">
    <property type="entry name" value="Trimeric LpxA-like enzymes"/>
    <property type="match status" value="1"/>
</dbReference>
<sequence>MTNVSEALTTVRPTVLPYKGVLPRIHASAFLANAVVIGDVEIGEEASLWYNVVVRGDVNQIRIGKRTNIQDGTTVHCTHQRFATVIGDDVTVGHMALLHGCVIEDGAFIGMKACVMDGAVVESGAMVAAGALVTPGKRVKAGELWGGSPARLLRPLTDQDKATLPLTVPHYVRLSRQYLEEIGEEIG</sequence>
<dbReference type="Pfam" id="PF00132">
    <property type="entry name" value="Hexapep"/>
    <property type="match status" value="1"/>
</dbReference>
<evidence type="ECO:0000313" key="1">
    <source>
        <dbReference type="EMBL" id="TWB44178.1"/>
    </source>
</evidence>
<dbReference type="InterPro" id="IPR011004">
    <property type="entry name" value="Trimer_LpxA-like_sf"/>
</dbReference>
<dbReference type="PANTHER" id="PTHR13061:SF29">
    <property type="entry name" value="GAMMA CARBONIC ANHYDRASE-LIKE 1, MITOCHONDRIAL-RELATED"/>
    <property type="match status" value="1"/>
</dbReference>
<dbReference type="InterPro" id="IPR001451">
    <property type="entry name" value="Hexapep"/>
</dbReference>
<protein>
    <submittedName>
        <fullName evidence="1">Carbonic anhydrase/acetyltransferase-like protein (Isoleucine patch superfamily)</fullName>
    </submittedName>
</protein>
<dbReference type="Gene3D" id="2.160.10.10">
    <property type="entry name" value="Hexapeptide repeat proteins"/>
    <property type="match status" value="1"/>
</dbReference>
<comment type="caution">
    <text evidence="1">The sequence shown here is derived from an EMBL/GenBank/DDBJ whole genome shotgun (WGS) entry which is preliminary data.</text>
</comment>
<dbReference type="EMBL" id="VITR01000003">
    <property type="protein sequence ID" value="TWB44178.1"/>
    <property type="molecule type" value="Genomic_DNA"/>
</dbReference>
<dbReference type="CDD" id="cd04645">
    <property type="entry name" value="LbH_gamma_CA_like"/>
    <property type="match status" value="1"/>
</dbReference>
<dbReference type="RefSeq" id="WP_145730018.1">
    <property type="nucleotide sequence ID" value="NZ_VITR01000003.1"/>
</dbReference>
<name>A0A560HCT7_9PROT</name>
<accession>A0A560HCT7</accession>
<reference evidence="1 2" key="1">
    <citation type="submission" date="2019-06" db="EMBL/GenBank/DDBJ databases">
        <title>Genomic Encyclopedia of Type Strains, Phase IV (KMG-V): Genome sequencing to study the core and pangenomes of soil and plant-associated prokaryotes.</title>
        <authorList>
            <person name="Whitman W."/>
        </authorList>
    </citation>
    <scope>NUCLEOTIDE SEQUENCE [LARGE SCALE GENOMIC DNA]</scope>
    <source>
        <strain evidence="1 2">BR 11622</strain>
    </source>
</reference>
<dbReference type="PANTHER" id="PTHR13061">
    <property type="entry name" value="DYNACTIN SUBUNIT P25"/>
    <property type="match status" value="1"/>
</dbReference>
<dbReference type="AlphaFoldDB" id="A0A560HCT7"/>
<gene>
    <name evidence="1" type="ORF">FBZ90_10384</name>
</gene>
<dbReference type="GO" id="GO:0016740">
    <property type="term" value="F:transferase activity"/>
    <property type="evidence" value="ECO:0007669"/>
    <property type="project" value="UniProtKB-KW"/>
</dbReference>
<keyword evidence="2" id="KW-1185">Reference proteome</keyword>
<dbReference type="Proteomes" id="UP000315751">
    <property type="component" value="Unassembled WGS sequence"/>
</dbReference>
<dbReference type="InterPro" id="IPR050484">
    <property type="entry name" value="Transf_Hexapept/Carb_Anhydrase"/>
</dbReference>
<dbReference type="OrthoDB" id="9803036at2"/>